<reference evidence="1" key="1">
    <citation type="journal article" date="2015" name="Nature">
        <title>Complex archaea that bridge the gap between prokaryotes and eukaryotes.</title>
        <authorList>
            <person name="Spang A."/>
            <person name="Saw J.H."/>
            <person name="Jorgensen S.L."/>
            <person name="Zaremba-Niedzwiedzka K."/>
            <person name="Martijn J."/>
            <person name="Lind A.E."/>
            <person name="van Eijk R."/>
            <person name="Schleper C."/>
            <person name="Guy L."/>
            <person name="Ettema T.J."/>
        </authorList>
    </citation>
    <scope>NUCLEOTIDE SEQUENCE</scope>
</reference>
<evidence type="ECO:0000313" key="1">
    <source>
        <dbReference type="EMBL" id="KKN93515.1"/>
    </source>
</evidence>
<dbReference type="EMBL" id="LAZR01000085">
    <property type="protein sequence ID" value="KKN93515.1"/>
    <property type="molecule type" value="Genomic_DNA"/>
</dbReference>
<sequence length="37" mass="4458">MAKILDKVSKLKKRHQTNLRTVVYILALQRLFGKKRY</sequence>
<comment type="caution">
    <text evidence="1">The sequence shown here is derived from an EMBL/GenBank/DDBJ whole genome shotgun (WGS) entry which is preliminary data.</text>
</comment>
<gene>
    <name evidence="1" type="ORF">LCGC14_0197040</name>
</gene>
<dbReference type="AlphaFoldDB" id="A0A0F9UJT2"/>
<organism evidence="1">
    <name type="scientific">marine sediment metagenome</name>
    <dbReference type="NCBI Taxonomy" id="412755"/>
    <lineage>
        <taxon>unclassified sequences</taxon>
        <taxon>metagenomes</taxon>
        <taxon>ecological metagenomes</taxon>
    </lineage>
</organism>
<protein>
    <submittedName>
        <fullName evidence="1">Uncharacterized protein</fullName>
    </submittedName>
</protein>
<accession>A0A0F9UJT2</accession>
<proteinExistence type="predicted"/>
<name>A0A0F9UJT2_9ZZZZ</name>